<dbReference type="GO" id="GO:0016491">
    <property type="term" value="F:oxidoreductase activity"/>
    <property type="evidence" value="ECO:0007669"/>
    <property type="project" value="InterPro"/>
</dbReference>
<keyword evidence="4" id="KW-0732">Signal</keyword>
<dbReference type="InterPro" id="IPR008922">
    <property type="entry name" value="Di-copper_centre_dom_sf"/>
</dbReference>
<feature type="chain" id="PRO_5012032936" description="Tyrosinase copper-binding domain-containing protein" evidence="4">
    <location>
        <begin position="32"/>
        <end position="743"/>
    </location>
</feature>
<organism evidence="6 7">
    <name type="scientific">Porphyra umbilicalis</name>
    <name type="common">Purple laver</name>
    <name type="synonym">Red alga</name>
    <dbReference type="NCBI Taxonomy" id="2786"/>
    <lineage>
        <taxon>Eukaryota</taxon>
        <taxon>Rhodophyta</taxon>
        <taxon>Bangiophyceae</taxon>
        <taxon>Bangiales</taxon>
        <taxon>Bangiaceae</taxon>
        <taxon>Porphyra</taxon>
    </lineage>
</organism>
<feature type="compositionally biased region" description="Pro residues" evidence="3">
    <location>
        <begin position="276"/>
        <end position="294"/>
    </location>
</feature>
<dbReference type="PRINTS" id="PR00092">
    <property type="entry name" value="TYROSINASE"/>
</dbReference>
<feature type="compositionally biased region" description="Low complexity" evidence="3">
    <location>
        <begin position="148"/>
        <end position="163"/>
    </location>
</feature>
<dbReference type="Gene3D" id="1.10.1280.10">
    <property type="entry name" value="Di-copper center containing domain from catechol oxidase"/>
    <property type="match status" value="1"/>
</dbReference>
<keyword evidence="7" id="KW-1185">Reference proteome</keyword>
<accession>A0A1X6PJ49</accession>
<evidence type="ECO:0000313" key="6">
    <source>
        <dbReference type="EMBL" id="OSX80882.1"/>
    </source>
</evidence>
<dbReference type="InterPro" id="IPR050316">
    <property type="entry name" value="Tyrosinase/Hemocyanin"/>
</dbReference>
<dbReference type="PANTHER" id="PTHR11474">
    <property type="entry name" value="TYROSINASE FAMILY MEMBER"/>
    <property type="match status" value="1"/>
</dbReference>
<dbReference type="Pfam" id="PF00264">
    <property type="entry name" value="Tyrosinase"/>
    <property type="match status" value="1"/>
</dbReference>
<reference evidence="6 7" key="1">
    <citation type="submission" date="2017-03" db="EMBL/GenBank/DDBJ databases">
        <title>WGS assembly of Porphyra umbilicalis.</title>
        <authorList>
            <person name="Brawley S.H."/>
            <person name="Blouin N.A."/>
            <person name="Ficko-Blean E."/>
            <person name="Wheeler G.L."/>
            <person name="Lohr M."/>
            <person name="Goodson H.V."/>
            <person name="Jenkins J.W."/>
            <person name="Blaby-Haas C.E."/>
            <person name="Helliwell K.E."/>
            <person name="Chan C."/>
            <person name="Marriage T."/>
            <person name="Bhattacharya D."/>
            <person name="Klein A.S."/>
            <person name="Badis Y."/>
            <person name="Brodie J."/>
            <person name="Cao Y."/>
            <person name="Collen J."/>
            <person name="Dittami S.M."/>
            <person name="Gachon C.M."/>
            <person name="Green B.R."/>
            <person name="Karpowicz S."/>
            <person name="Kim J.W."/>
            <person name="Kudahl U."/>
            <person name="Lin S."/>
            <person name="Michel G."/>
            <person name="Mittag M."/>
            <person name="Olson B.J."/>
            <person name="Pangilinan J."/>
            <person name="Peng Y."/>
            <person name="Qiu H."/>
            <person name="Shu S."/>
            <person name="Singer J.T."/>
            <person name="Smith A.G."/>
            <person name="Sprecher B.N."/>
            <person name="Wagner V."/>
            <person name="Wang W."/>
            <person name="Wang Z.-Y."/>
            <person name="Yan J."/>
            <person name="Yarish C."/>
            <person name="Zoeuner-Riek S."/>
            <person name="Zhuang Y."/>
            <person name="Zou Y."/>
            <person name="Lindquist E.A."/>
            <person name="Grimwood J."/>
            <person name="Barry K."/>
            <person name="Rokhsar D.S."/>
            <person name="Schmutz J."/>
            <person name="Stiller J.W."/>
            <person name="Grossman A.R."/>
            <person name="Prochnik S.E."/>
        </authorList>
    </citation>
    <scope>NUCLEOTIDE SEQUENCE [LARGE SCALE GENOMIC DNA]</scope>
    <source>
        <strain evidence="6">4086291</strain>
    </source>
</reference>
<dbReference type="PANTHER" id="PTHR11474:SF126">
    <property type="entry name" value="TYROSINASE-LIKE PROTEIN TYR-1-RELATED"/>
    <property type="match status" value="1"/>
</dbReference>
<dbReference type="GO" id="GO:0046872">
    <property type="term" value="F:metal ion binding"/>
    <property type="evidence" value="ECO:0007669"/>
    <property type="project" value="UniProtKB-KW"/>
</dbReference>
<dbReference type="InterPro" id="IPR002227">
    <property type="entry name" value="Tyrosinase_Cu-bd"/>
</dbReference>
<dbReference type="OrthoDB" id="6132182at2759"/>
<dbReference type="PRINTS" id="PR01217">
    <property type="entry name" value="PRICHEXTENSN"/>
</dbReference>
<feature type="region of interest" description="Disordered" evidence="3">
    <location>
        <begin position="645"/>
        <end position="668"/>
    </location>
</feature>
<feature type="compositionally biased region" description="Basic and acidic residues" evidence="3">
    <location>
        <begin position="657"/>
        <end position="668"/>
    </location>
</feature>
<gene>
    <name evidence="6" type="ORF">BU14_0031s0054</name>
</gene>
<dbReference type="EMBL" id="KV918767">
    <property type="protein sequence ID" value="OSX80882.1"/>
    <property type="molecule type" value="Genomic_DNA"/>
</dbReference>
<feature type="region of interest" description="Disordered" evidence="3">
    <location>
        <begin position="43"/>
        <end position="77"/>
    </location>
</feature>
<evidence type="ECO:0000313" key="7">
    <source>
        <dbReference type="Proteomes" id="UP000218209"/>
    </source>
</evidence>
<name>A0A1X6PJ49_PORUM</name>
<feature type="region of interest" description="Disordered" evidence="3">
    <location>
        <begin position="342"/>
        <end position="362"/>
    </location>
</feature>
<dbReference type="SUPFAM" id="SSF48056">
    <property type="entry name" value="Di-copper centre-containing domain"/>
    <property type="match status" value="1"/>
</dbReference>
<dbReference type="Proteomes" id="UP000218209">
    <property type="component" value="Unassembled WGS sequence"/>
</dbReference>
<protein>
    <recommendedName>
        <fullName evidence="5">Tyrosinase copper-binding domain-containing protein</fullName>
    </recommendedName>
</protein>
<dbReference type="AlphaFoldDB" id="A0A1X6PJ49"/>
<evidence type="ECO:0000256" key="1">
    <source>
        <dbReference type="ARBA" id="ARBA00022723"/>
    </source>
</evidence>
<feature type="domain" description="Tyrosinase copper-binding" evidence="5">
    <location>
        <begin position="582"/>
        <end position="593"/>
    </location>
</feature>
<evidence type="ECO:0000259" key="5">
    <source>
        <dbReference type="PROSITE" id="PS00498"/>
    </source>
</evidence>
<evidence type="ECO:0000256" key="2">
    <source>
        <dbReference type="ARBA" id="ARBA00023008"/>
    </source>
</evidence>
<keyword evidence="2" id="KW-0186">Copper</keyword>
<evidence type="ECO:0000256" key="4">
    <source>
        <dbReference type="SAM" id="SignalP"/>
    </source>
</evidence>
<sequence length="743" mass="75519">MAPLRRVRASLLAVTAVAATLLAAAPAPSTATVSVAPPEVSPGAEAVAATPEPSPLPHVRRTGAPPLGASPGAEADAARVGRSLEANDMLSLAVSPGAEAVPAPVVQSAERTDTAPPDVSPGVEAVAPTPGASPRPDVRRVEAPPPAASAGVEAVAGAPPCRRSSARAPRRPPAAAGTAAAAPTGCAAACARDRVAAARARGAAPPTAAGCAAAGAPPAPTACASRCAPWTKTPPSGRWVGFRYEWRRVCRPHRPRRCRKTVCGPPGGGDPTVAPTLPPTVPPTLPPTVAPTLPPPTVLPTLPPTLPPTVAPTLPPPTVLPTLPPTLPPTVAPTLPPPTVLPTLPPTAPPTSTPTAPPTPPPTPWTFGDGLRSCTAANVRTRVEVRSLSAAARSRFTTAFRTLIDRGEYNPFVPFHSGNTDAAHFGAQFLPWHRLYILELEDALRAIDPLVVLPYWDWSVDALSPATSPVWGTDLLGGSLPGQCIPNGPFQNMQATNPSPHCVTRGFTSGPGGSMAGMTFEEAAVLAGVVEAGTPYSTFADAIELAHNRPHEAIGAAQLLDAQGQPTSPPGDMWSLGVSPNDPAFFLHHAFVDKLWADRQARADPTEYNGQHGGVAASASAVLAPFGAPVSTAFQLPCVRYGGGPVGARRRRRPRVPRRDGRPVPRADAARAVAGARAGADAAEAAFARRSGASEAQIARGRAALTAAATDAFLAGTLVAEVALPPAEVGGPVEEAAVAVGGG</sequence>
<proteinExistence type="predicted"/>
<feature type="signal peptide" evidence="4">
    <location>
        <begin position="1"/>
        <end position="31"/>
    </location>
</feature>
<feature type="region of interest" description="Disordered" evidence="3">
    <location>
        <begin position="103"/>
        <end position="179"/>
    </location>
</feature>
<dbReference type="PROSITE" id="PS00498">
    <property type="entry name" value="TYROSINASE_2"/>
    <property type="match status" value="1"/>
</dbReference>
<keyword evidence="1" id="KW-0479">Metal-binding</keyword>
<feature type="region of interest" description="Disordered" evidence="3">
    <location>
        <begin position="261"/>
        <end position="294"/>
    </location>
</feature>
<evidence type="ECO:0000256" key="3">
    <source>
        <dbReference type="SAM" id="MobiDB-lite"/>
    </source>
</evidence>